<sequence length="304" mass="34332">MDLNVRANLSTAESFRIATHLHTVLLEETFRVTRWKNKDAVFHGGTSLKLAYDSHRLSEDLDFMISPTAHSSLLSAAKPVADKTRLIMKAHYPDCQIDFKVRQSQPGQSSVDVWDVRWTHPNRRGKVLVKMEFFRVDQDLLSEYSARMMATLSGGEALRITTPVPVAEIAALWSDKVKAIATRPAFKYRDAFDLAFIANRLSVSGTYPDDAKLTGNLLRASSIYGKTPNDIVKGLQQYLEAGHFEDVSAFRENMRHWLDADVYHSYDEAGLFESMLYSARSEVEKGCRLLEEHLENSIAAGLKM</sequence>
<dbReference type="RefSeq" id="WP_114121493.1">
    <property type="nucleotide sequence ID" value="NZ_JPWA01000008.1"/>
</dbReference>
<comment type="caution">
    <text evidence="1">The sequence shown here is derived from an EMBL/GenBank/DDBJ whole genome shotgun (WGS) entry which is preliminary data.</text>
</comment>
<evidence type="ECO:0000313" key="1">
    <source>
        <dbReference type="EMBL" id="RCK06288.1"/>
    </source>
</evidence>
<proteinExistence type="predicted"/>
<protein>
    <recommendedName>
        <fullName evidence="3">Nucleotidyltransferase</fullName>
    </recommendedName>
</protein>
<evidence type="ECO:0008006" key="3">
    <source>
        <dbReference type="Google" id="ProtNLM"/>
    </source>
</evidence>
<keyword evidence="2" id="KW-1185">Reference proteome</keyword>
<accession>A0A367UDI6</accession>
<dbReference type="Gene3D" id="3.10.450.620">
    <property type="entry name" value="JHP933, nucleotidyltransferase-like core domain"/>
    <property type="match status" value="1"/>
</dbReference>
<evidence type="ECO:0000313" key="2">
    <source>
        <dbReference type="Proteomes" id="UP000252419"/>
    </source>
</evidence>
<organism evidence="1 2">
    <name type="scientific">Thalassospira xianhensis MCCC 1A02616</name>
    <dbReference type="NCBI Taxonomy" id="1177929"/>
    <lineage>
        <taxon>Bacteria</taxon>
        <taxon>Pseudomonadati</taxon>
        <taxon>Pseudomonadota</taxon>
        <taxon>Alphaproteobacteria</taxon>
        <taxon>Rhodospirillales</taxon>
        <taxon>Thalassospiraceae</taxon>
        <taxon>Thalassospira</taxon>
    </lineage>
</organism>
<dbReference type="InterPro" id="IPR014942">
    <property type="entry name" value="AbiEii"/>
</dbReference>
<dbReference type="AlphaFoldDB" id="A0A367UDI6"/>
<dbReference type="Pfam" id="PF08843">
    <property type="entry name" value="AbiEii"/>
    <property type="match status" value="1"/>
</dbReference>
<name>A0A367UDI6_9PROT</name>
<dbReference type="EMBL" id="JPWA01000008">
    <property type="protein sequence ID" value="RCK06288.1"/>
    <property type="molecule type" value="Genomic_DNA"/>
</dbReference>
<dbReference type="Proteomes" id="UP000252419">
    <property type="component" value="Unassembled WGS sequence"/>
</dbReference>
<gene>
    <name evidence="1" type="ORF">TH5_08720</name>
</gene>
<reference evidence="1 2" key="1">
    <citation type="submission" date="2014-07" db="EMBL/GenBank/DDBJ databases">
        <title>Draft genome sequence of Thalassospira xianhensis P-4 (MCCC 1A02616).</title>
        <authorList>
            <person name="Lai Q."/>
            <person name="Shao Z."/>
        </authorList>
    </citation>
    <scope>NUCLEOTIDE SEQUENCE [LARGE SCALE GENOMIC DNA]</scope>
    <source>
        <strain evidence="1 2">MCCC 1A02616</strain>
    </source>
</reference>